<organism evidence="1 2">
    <name type="scientific">Kickxella alabastrina</name>
    <dbReference type="NCBI Taxonomy" id="61397"/>
    <lineage>
        <taxon>Eukaryota</taxon>
        <taxon>Fungi</taxon>
        <taxon>Fungi incertae sedis</taxon>
        <taxon>Zoopagomycota</taxon>
        <taxon>Kickxellomycotina</taxon>
        <taxon>Kickxellomycetes</taxon>
        <taxon>Kickxellales</taxon>
        <taxon>Kickxellaceae</taxon>
        <taxon>Kickxella</taxon>
    </lineage>
</organism>
<accession>A0ACC1IFX5</accession>
<sequence length="144" mass="16249">MSLLARLTCTTALRMSLVRGMSTEAAPVAATAAATATGMGTAVTQKVAIPRPRGQFDSPEPFLKAIGRGCEKFTDKFKDWDHLFRANSNTMKHDLGIGPKHRKWILMWANKFRLGINPYLIQTSKKHTMKRSERLARAKRRRHD</sequence>
<comment type="caution">
    <text evidence="1">The sequence shown here is derived from an EMBL/GenBank/DDBJ whole genome shotgun (WGS) entry which is preliminary data.</text>
</comment>
<evidence type="ECO:0000313" key="2">
    <source>
        <dbReference type="Proteomes" id="UP001150581"/>
    </source>
</evidence>
<proteinExistence type="predicted"/>
<protein>
    <submittedName>
        <fullName evidence="1">Uncharacterized protein</fullName>
    </submittedName>
</protein>
<name>A0ACC1IFX5_9FUNG</name>
<reference evidence="1" key="1">
    <citation type="submission" date="2022-07" db="EMBL/GenBank/DDBJ databases">
        <title>Phylogenomic reconstructions and comparative analyses of Kickxellomycotina fungi.</title>
        <authorList>
            <person name="Reynolds N.K."/>
            <person name="Stajich J.E."/>
            <person name="Barry K."/>
            <person name="Grigoriev I.V."/>
            <person name="Crous P."/>
            <person name="Smith M.E."/>
        </authorList>
    </citation>
    <scope>NUCLEOTIDE SEQUENCE</scope>
    <source>
        <strain evidence="1">Benny 63K</strain>
    </source>
</reference>
<gene>
    <name evidence="1" type="ORF">LPJ66_007092</name>
</gene>
<keyword evidence="2" id="KW-1185">Reference proteome</keyword>
<dbReference type="EMBL" id="JANBPG010001214">
    <property type="protein sequence ID" value="KAJ1891125.1"/>
    <property type="molecule type" value="Genomic_DNA"/>
</dbReference>
<dbReference type="Proteomes" id="UP001150581">
    <property type="component" value="Unassembled WGS sequence"/>
</dbReference>
<evidence type="ECO:0000313" key="1">
    <source>
        <dbReference type="EMBL" id="KAJ1891125.1"/>
    </source>
</evidence>